<name>A0A930BUG7_9RHOO</name>
<organism evidence="1 2">
    <name type="scientific">Dechloromonas agitata</name>
    <dbReference type="NCBI Taxonomy" id="73030"/>
    <lineage>
        <taxon>Bacteria</taxon>
        <taxon>Pseudomonadati</taxon>
        <taxon>Pseudomonadota</taxon>
        <taxon>Betaproteobacteria</taxon>
        <taxon>Rhodocyclales</taxon>
        <taxon>Azonexaceae</taxon>
        <taxon>Dechloromonas</taxon>
    </lineage>
</organism>
<evidence type="ECO:0000313" key="2">
    <source>
        <dbReference type="Proteomes" id="UP000718593"/>
    </source>
</evidence>
<evidence type="ECO:0000313" key="1">
    <source>
        <dbReference type="EMBL" id="MBF1166087.1"/>
    </source>
</evidence>
<protein>
    <submittedName>
        <fullName evidence="1">Uncharacterized protein</fullName>
    </submittedName>
</protein>
<gene>
    <name evidence="1" type="ORF">HXL68_13735</name>
</gene>
<dbReference type="Proteomes" id="UP000718593">
    <property type="component" value="Unassembled WGS sequence"/>
</dbReference>
<accession>A0A930BUG7</accession>
<comment type="caution">
    <text evidence="1">The sequence shown here is derived from an EMBL/GenBank/DDBJ whole genome shotgun (WGS) entry which is preliminary data.</text>
</comment>
<dbReference type="AlphaFoldDB" id="A0A930BUG7"/>
<sequence>MMNFDDNKPYPDDVALLKLLGLPAWQAALHQETFVGEAFPYEPDEQPGEETSIQIYVTCCPAQFFRFVIERKSEDKGYAGMERVEVTTGSGTLSQYWPMALAIADHCLVVGEVVRFEA</sequence>
<proteinExistence type="predicted"/>
<dbReference type="EMBL" id="JABZMI010000347">
    <property type="protein sequence ID" value="MBF1166087.1"/>
    <property type="molecule type" value="Genomic_DNA"/>
</dbReference>
<reference evidence="1" key="1">
    <citation type="submission" date="2020-04" db="EMBL/GenBank/DDBJ databases">
        <title>Deep metagenomics examines the oral microbiome during advanced dental caries in children, revealing novel taxa and co-occurrences with host molecules.</title>
        <authorList>
            <person name="Baker J.L."/>
            <person name="Morton J.T."/>
            <person name="Dinis M."/>
            <person name="Alvarez R."/>
            <person name="Tran N.C."/>
            <person name="Knight R."/>
            <person name="Edlund A."/>
        </authorList>
    </citation>
    <scope>NUCLEOTIDE SEQUENCE</scope>
    <source>
        <strain evidence="1">JCVI_32_bin.24</strain>
    </source>
</reference>